<keyword evidence="6" id="KW-1185">Reference proteome</keyword>
<dbReference type="Gene3D" id="3.90.780.10">
    <property type="entry name" value="5'-Nucleotidase, C-terminal domain"/>
    <property type="match status" value="1"/>
</dbReference>
<protein>
    <submittedName>
        <fullName evidence="5">Bifunctional metallophosphatase/5'-nucleotidase</fullName>
    </submittedName>
</protein>
<dbReference type="Proteomes" id="UP000317863">
    <property type="component" value="Unassembled WGS sequence"/>
</dbReference>
<evidence type="ECO:0000313" key="6">
    <source>
        <dbReference type="Proteomes" id="UP000317863"/>
    </source>
</evidence>
<comment type="caution">
    <text evidence="5">The sequence shown here is derived from an EMBL/GenBank/DDBJ whole genome shotgun (WGS) entry which is preliminary data.</text>
</comment>
<dbReference type="InterPro" id="IPR029052">
    <property type="entry name" value="Metallo-depent_PP-like"/>
</dbReference>
<dbReference type="EMBL" id="SGJB01000004">
    <property type="protein sequence ID" value="TQQ85076.1"/>
    <property type="molecule type" value="Genomic_DNA"/>
</dbReference>
<dbReference type="Pfam" id="PF02872">
    <property type="entry name" value="5_nucleotid_C"/>
    <property type="match status" value="1"/>
</dbReference>
<dbReference type="Gene3D" id="3.60.21.10">
    <property type="match status" value="1"/>
</dbReference>
<dbReference type="GO" id="GO:0009166">
    <property type="term" value="P:nucleotide catabolic process"/>
    <property type="evidence" value="ECO:0007669"/>
    <property type="project" value="InterPro"/>
</dbReference>
<organism evidence="5 6">
    <name type="scientific">Peptacetobacter hominis</name>
    <dbReference type="NCBI Taxonomy" id="2743610"/>
    <lineage>
        <taxon>Bacteria</taxon>
        <taxon>Bacillati</taxon>
        <taxon>Bacillota</taxon>
        <taxon>Clostridia</taxon>
        <taxon>Peptostreptococcales</taxon>
        <taxon>Peptostreptococcaceae</taxon>
        <taxon>Peptacetobacter</taxon>
    </lineage>
</organism>
<keyword evidence="1" id="KW-0732">Signal</keyword>
<feature type="domain" description="Calcineurin-like phosphoesterase" evidence="3">
    <location>
        <begin position="16"/>
        <end position="227"/>
    </location>
</feature>
<dbReference type="InterPro" id="IPR036907">
    <property type="entry name" value="5'-Nucleotdase_C_sf"/>
</dbReference>
<dbReference type="SUPFAM" id="SSF55816">
    <property type="entry name" value="5'-nucleotidase (syn. UDP-sugar hydrolase), C-terminal domain"/>
    <property type="match status" value="1"/>
</dbReference>
<dbReference type="CDD" id="cd00845">
    <property type="entry name" value="MPP_UshA_N_like"/>
    <property type="match status" value="1"/>
</dbReference>
<proteinExistence type="inferred from homology"/>
<gene>
    <name evidence="5" type="ORF">EXD82_02985</name>
</gene>
<keyword evidence="2" id="KW-0378">Hydrolase</keyword>
<accession>A0A544QWK5</accession>
<dbReference type="RefSeq" id="WP_142535433.1">
    <property type="nucleotide sequence ID" value="NZ_SGJB01000004.1"/>
</dbReference>
<dbReference type="PANTHER" id="PTHR11575:SF24">
    <property type="entry name" value="5'-NUCLEOTIDASE"/>
    <property type="match status" value="1"/>
</dbReference>
<evidence type="ECO:0000259" key="4">
    <source>
        <dbReference type="Pfam" id="PF02872"/>
    </source>
</evidence>
<evidence type="ECO:0000256" key="2">
    <source>
        <dbReference type="RuleBase" id="RU362119"/>
    </source>
</evidence>
<dbReference type="InterPro" id="IPR008334">
    <property type="entry name" value="5'-Nucleotdase_C"/>
</dbReference>
<evidence type="ECO:0000259" key="3">
    <source>
        <dbReference type="Pfam" id="PF00149"/>
    </source>
</evidence>
<dbReference type="OrthoDB" id="9800780at2"/>
<dbReference type="InterPro" id="IPR006179">
    <property type="entry name" value="5_nucleotidase/apyrase"/>
</dbReference>
<feature type="domain" description="5'-Nucleotidase C-terminal" evidence="4">
    <location>
        <begin position="312"/>
        <end position="441"/>
    </location>
</feature>
<evidence type="ECO:0000313" key="5">
    <source>
        <dbReference type="EMBL" id="TQQ85076.1"/>
    </source>
</evidence>
<dbReference type="GO" id="GO:0016787">
    <property type="term" value="F:hydrolase activity"/>
    <property type="evidence" value="ECO:0007669"/>
    <property type="project" value="UniProtKB-KW"/>
</dbReference>
<sequence length="494" mass="56477">MGKKKENSKERFKNLTLLHSNDLHGDFLAEKVNRELVGGVSMLSGYIDKVRNEEKNVIYAIAGDMFRGSVIDSEYKGISTIEIMNLIGPDIATIGNHEVDYGIAHLLFIEKCATFPIINANMYIATNNHRMFRPYRVIKIDGMKIMFIGIITEMVLSRTRMENMIGSLIDINDAVDEIGKICNAYRKEDVDMTVLLTHIGFDEDKVLASKLKKEWGIDLIIGGHSHTLPDEPEIVNGIPIVQAGIGTNQIGRFDMIIDTKKKRIASYKWKTIPIKEEYCPRDNQLESLINTYKKEVDGKYGRIVTRLNRQITHPERTRETEAGNLMADIHKEVSGVDIMFLGSGSLRKKRLGPVVSLGDLTEFYPYDDEIYVTELKGKTIKKFISNMFRNAYIEPISSEFYQVSYGCEFIWSMSEQKLIKAELDGDKIKDDKKYTVGIQRYHYENVEKNLGVKKKEFDKDIRCTATSGFQVVEEYLSTHMHMDSMVEGRLKIVD</sequence>
<comment type="similarity">
    <text evidence="2">Belongs to the 5'-nucleotidase family.</text>
</comment>
<dbReference type="Pfam" id="PF00149">
    <property type="entry name" value="Metallophos"/>
    <property type="match status" value="1"/>
</dbReference>
<dbReference type="GO" id="GO:0000166">
    <property type="term" value="F:nucleotide binding"/>
    <property type="evidence" value="ECO:0007669"/>
    <property type="project" value="UniProtKB-KW"/>
</dbReference>
<dbReference type="SUPFAM" id="SSF56300">
    <property type="entry name" value="Metallo-dependent phosphatases"/>
    <property type="match status" value="1"/>
</dbReference>
<keyword evidence="2" id="KW-0547">Nucleotide-binding</keyword>
<dbReference type="InterPro" id="IPR004843">
    <property type="entry name" value="Calcineurin-like_PHP"/>
</dbReference>
<dbReference type="PRINTS" id="PR01607">
    <property type="entry name" value="APYRASEFAMLY"/>
</dbReference>
<evidence type="ECO:0000256" key="1">
    <source>
        <dbReference type="ARBA" id="ARBA00022729"/>
    </source>
</evidence>
<name>A0A544QWK5_9FIRM</name>
<dbReference type="PANTHER" id="PTHR11575">
    <property type="entry name" value="5'-NUCLEOTIDASE-RELATED"/>
    <property type="match status" value="1"/>
</dbReference>
<reference evidence="5 6" key="1">
    <citation type="submission" date="2019-02" db="EMBL/GenBank/DDBJ databases">
        <title>Peptostreptococcaceae bacterium ZHW00191 nov., a new bacterium isolated from the human gut.</title>
        <authorList>
            <person name="Zhou H.-W."/>
            <person name="Chen X.-J."/>
        </authorList>
    </citation>
    <scope>NUCLEOTIDE SEQUENCE [LARGE SCALE GENOMIC DNA]</scope>
    <source>
        <strain evidence="5 6">ZHW00191</strain>
    </source>
</reference>
<dbReference type="AlphaFoldDB" id="A0A544QWK5"/>
<dbReference type="GO" id="GO:0030288">
    <property type="term" value="C:outer membrane-bounded periplasmic space"/>
    <property type="evidence" value="ECO:0007669"/>
    <property type="project" value="TreeGrafter"/>
</dbReference>